<accession>A0A1M5JZ35</accession>
<dbReference type="EMBL" id="FQVN01000009">
    <property type="protein sequence ID" value="SHG45821.1"/>
    <property type="molecule type" value="Genomic_DNA"/>
</dbReference>
<dbReference type="PROSITE" id="PS51257">
    <property type="entry name" value="PROKAR_LIPOPROTEIN"/>
    <property type="match status" value="1"/>
</dbReference>
<dbReference type="RefSeq" id="WP_073487686.1">
    <property type="nucleotide sequence ID" value="NZ_FQVN01000009.1"/>
</dbReference>
<dbReference type="AlphaFoldDB" id="A0A1M5JZ35"/>
<protein>
    <recommendedName>
        <fullName evidence="5">Lipoprotein</fullName>
    </recommendedName>
</protein>
<dbReference type="Proteomes" id="UP000184501">
    <property type="component" value="Unassembled WGS sequence"/>
</dbReference>
<gene>
    <name evidence="3" type="ORF">SAMN05444320_10987</name>
</gene>
<evidence type="ECO:0000313" key="4">
    <source>
        <dbReference type="Proteomes" id="UP000184501"/>
    </source>
</evidence>
<evidence type="ECO:0000313" key="3">
    <source>
        <dbReference type="EMBL" id="SHG45821.1"/>
    </source>
</evidence>
<dbReference type="STRING" id="2017.SAMN05444320_10987"/>
<evidence type="ECO:0000256" key="2">
    <source>
        <dbReference type="SAM" id="SignalP"/>
    </source>
</evidence>
<proteinExistence type="predicted"/>
<feature type="region of interest" description="Disordered" evidence="1">
    <location>
        <begin position="67"/>
        <end position="142"/>
    </location>
</feature>
<evidence type="ECO:0008006" key="5">
    <source>
        <dbReference type="Google" id="ProtNLM"/>
    </source>
</evidence>
<feature type="compositionally biased region" description="Pro residues" evidence="1">
    <location>
        <begin position="127"/>
        <end position="137"/>
    </location>
</feature>
<sequence length="280" mass="29765">MPRARPLALTALLSLTALLPLATLVGCADQPVGVPPATVSSPAPRPRGTPHELADTVHAAVVDERSARLSGEASDDGGPARLDGSLRFSANGTDLDVTGDRGGPSDPADQARKRSRAITVGPTSYLRPPPGTTPPDRPWVRVDPDSRDPFQRYATLYTAALRSAVDPERLLALAVAGGRITRTDVERDDGVETVHYTLQVDLPGGTPHPGQAPEFRALADAGVRSMSFELWVDGRDLPVRAKTAQHVPALGAVTSDVRYRDWGQAVRIEPPPRDEISNPA</sequence>
<evidence type="ECO:0000256" key="1">
    <source>
        <dbReference type="SAM" id="MobiDB-lite"/>
    </source>
</evidence>
<dbReference type="Gene3D" id="2.50.20.20">
    <property type="match status" value="1"/>
</dbReference>
<keyword evidence="4" id="KW-1185">Reference proteome</keyword>
<dbReference type="OrthoDB" id="3427828at2"/>
<feature type="signal peptide" evidence="2">
    <location>
        <begin position="1"/>
        <end position="22"/>
    </location>
</feature>
<reference evidence="3 4" key="1">
    <citation type="submission" date="2016-11" db="EMBL/GenBank/DDBJ databases">
        <authorList>
            <person name="Jaros S."/>
            <person name="Januszkiewicz K."/>
            <person name="Wedrychowicz H."/>
        </authorList>
    </citation>
    <scope>NUCLEOTIDE SEQUENCE [LARGE SCALE GENOMIC DNA]</scope>
    <source>
        <strain evidence="3 4">DSM 44523</strain>
    </source>
</reference>
<name>A0A1M5JZ35_STRHI</name>
<organism evidence="3 4">
    <name type="scientific">Streptoalloteichus hindustanus</name>
    <dbReference type="NCBI Taxonomy" id="2017"/>
    <lineage>
        <taxon>Bacteria</taxon>
        <taxon>Bacillati</taxon>
        <taxon>Actinomycetota</taxon>
        <taxon>Actinomycetes</taxon>
        <taxon>Pseudonocardiales</taxon>
        <taxon>Pseudonocardiaceae</taxon>
        <taxon>Streptoalloteichus</taxon>
    </lineage>
</organism>
<feature type="chain" id="PRO_5038859141" description="Lipoprotein" evidence="2">
    <location>
        <begin position="23"/>
        <end position="280"/>
    </location>
</feature>
<keyword evidence="2" id="KW-0732">Signal</keyword>